<evidence type="ECO:0000313" key="2">
    <source>
        <dbReference type="EMBL" id="GCD10832.1"/>
    </source>
</evidence>
<feature type="region of interest" description="Disordered" evidence="1">
    <location>
        <begin position="1"/>
        <end position="20"/>
    </location>
</feature>
<keyword evidence="3" id="KW-1185">Reference proteome</keyword>
<accession>A0A401UMT0</accession>
<dbReference type="RefSeq" id="WP_125002086.1">
    <property type="nucleotide sequence ID" value="NZ_BHYK01000012.1"/>
</dbReference>
<dbReference type="Proteomes" id="UP000287872">
    <property type="component" value="Unassembled WGS sequence"/>
</dbReference>
<reference evidence="2 3" key="1">
    <citation type="submission" date="2018-11" db="EMBL/GenBank/DDBJ databases">
        <title>Genome sequencing and assembly of Clostridium tagluense strain A121.</title>
        <authorList>
            <person name="Murakami T."/>
            <person name="Segawa T."/>
            <person name="Shcherbakova V.A."/>
            <person name="Mori H."/>
            <person name="Yoshimura Y."/>
        </authorList>
    </citation>
    <scope>NUCLEOTIDE SEQUENCE [LARGE SCALE GENOMIC DNA]</scope>
    <source>
        <strain evidence="2 3">A121</strain>
    </source>
</reference>
<sequence>MEKNARQHVEDVYHKLQTSRTSLTEAISTVEKEENRQQIQNTLNAVQSALQTATDTLSNYTE</sequence>
<name>A0A401UMT0_9CLOT</name>
<dbReference type="OrthoDB" id="1929430at2"/>
<proteinExistence type="predicted"/>
<organism evidence="2 3">
    <name type="scientific">Clostridium tagluense</name>
    <dbReference type="NCBI Taxonomy" id="360422"/>
    <lineage>
        <taxon>Bacteria</taxon>
        <taxon>Bacillati</taxon>
        <taxon>Bacillota</taxon>
        <taxon>Clostridia</taxon>
        <taxon>Eubacteriales</taxon>
        <taxon>Clostridiaceae</taxon>
        <taxon>Clostridium</taxon>
    </lineage>
</organism>
<dbReference type="GeneID" id="77240373"/>
<feature type="compositionally biased region" description="Basic and acidic residues" evidence="1">
    <location>
        <begin position="1"/>
        <end position="14"/>
    </location>
</feature>
<evidence type="ECO:0000256" key="1">
    <source>
        <dbReference type="SAM" id="MobiDB-lite"/>
    </source>
</evidence>
<evidence type="ECO:0000313" key="3">
    <source>
        <dbReference type="Proteomes" id="UP000287872"/>
    </source>
</evidence>
<dbReference type="InterPro" id="IPR012671">
    <property type="entry name" value="T3SS_PscE/YscE"/>
</dbReference>
<dbReference type="EMBL" id="BHYK01000012">
    <property type="protein sequence ID" value="GCD10832.1"/>
    <property type="molecule type" value="Genomic_DNA"/>
</dbReference>
<gene>
    <name evidence="2" type="ORF">Ctaglu_24550</name>
</gene>
<dbReference type="Pfam" id="PF08988">
    <property type="entry name" value="T3SS_needle_E"/>
    <property type="match status" value="1"/>
</dbReference>
<protein>
    <submittedName>
        <fullName evidence="2">Uncharacterized protein</fullName>
    </submittedName>
</protein>
<comment type="caution">
    <text evidence="2">The sequence shown here is derived from an EMBL/GenBank/DDBJ whole genome shotgun (WGS) entry which is preliminary data.</text>
</comment>
<dbReference type="AlphaFoldDB" id="A0A401UMT0"/>